<accession>A0AAQ3RW67</accession>
<evidence type="ECO:0000313" key="2">
    <source>
        <dbReference type="Proteomes" id="UP001374535"/>
    </source>
</evidence>
<keyword evidence="2" id="KW-1185">Reference proteome</keyword>
<proteinExistence type="predicted"/>
<sequence>AFVAFNSPAAIASSRISLNRCESNLGSEQSIEQKSLQWELTLDIKLNLSKYGSCASQTCNAFLPIHVTLALLVQIHQIIFFRVRSLIVCFELLNISFRDLLVHCSEELLKILNNISSKVIIVNTSSLII</sequence>
<name>A0AAQ3RW67_VIGMU</name>
<gene>
    <name evidence="1" type="ORF">V8G54_020220</name>
</gene>
<evidence type="ECO:0000313" key="1">
    <source>
        <dbReference type="EMBL" id="WVZ06874.1"/>
    </source>
</evidence>
<dbReference type="AlphaFoldDB" id="A0AAQ3RW67"/>
<reference evidence="1 2" key="1">
    <citation type="journal article" date="2023" name="Life. Sci Alliance">
        <title>Evolutionary insights into 3D genome organization and epigenetic landscape of Vigna mungo.</title>
        <authorList>
            <person name="Junaid A."/>
            <person name="Singh B."/>
            <person name="Bhatia S."/>
        </authorList>
    </citation>
    <scope>NUCLEOTIDE SEQUENCE [LARGE SCALE GENOMIC DNA]</scope>
    <source>
        <strain evidence="1">Urdbean</strain>
    </source>
</reference>
<organism evidence="1 2">
    <name type="scientific">Vigna mungo</name>
    <name type="common">Black gram</name>
    <name type="synonym">Phaseolus mungo</name>
    <dbReference type="NCBI Taxonomy" id="3915"/>
    <lineage>
        <taxon>Eukaryota</taxon>
        <taxon>Viridiplantae</taxon>
        <taxon>Streptophyta</taxon>
        <taxon>Embryophyta</taxon>
        <taxon>Tracheophyta</taxon>
        <taxon>Spermatophyta</taxon>
        <taxon>Magnoliopsida</taxon>
        <taxon>eudicotyledons</taxon>
        <taxon>Gunneridae</taxon>
        <taxon>Pentapetalae</taxon>
        <taxon>rosids</taxon>
        <taxon>fabids</taxon>
        <taxon>Fabales</taxon>
        <taxon>Fabaceae</taxon>
        <taxon>Papilionoideae</taxon>
        <taxon>50 kb inversion clade</taxon>
        <taxon>NPAAA clade</taxon>
        <taxon>indigoferoid/millettioid clade</taxon>
        <taxon>Phaseoleae</taxon>
        <taxon>Vigna</taxon>
    </lineage>
</organism>
<protein>
    <submittedName>
        <fullName evidence="1">Uncharacterized protein</fullName>
    </submittedName>
</protein>
<dbReference type="EMBL" id="CP144695">
    <property type="protein sequence ID" value="WVZ06874.1"/>
    <property type="molecule type" value="Genomic_DNA"/>
</dbReference>
<dbReference type="Proteomes" id="UP001374535">
    <property type="component" value="Chromosome 6"/>
</dbReference>
<feature type="non-terminal residue" evidence="1">
    <location>
        <position position="129"/>
    </location>
</feature>